<proteinExistence type="inferred from homology"/>
<dbReference type="InterPro" id="IPR002398">
    <property type="entry name" value="Pept_C14"/>
</dbReference>
<accession>A0AAV2TID2</accession>
<evidence type="ECO:0000256" key="1">
    <source>
        <dbReference type="ARBA" id="ARBA00010134"/>
    </source>
</evidence>
<feature type="region of interest" description="Disordered" evidence="3">
    <location>
        <begin position="1"/>
        <end position="25"/>
    </location>
</feature>
<evidence type="ECO:0000256" key="2">
    <source>
        <dbReference type="RuleBase" id="RU003971"/>
    </source>
</evidence>
<comment type="similarity">
    <text evidence="1 2">Belongs to the peptidase C14A family.</text>
</comment>
<feature type="domain" description="Caspase family p10" evidence="4">
    <location>
        <begin position="217"/>
        <end position="312"/>
    </location>
</feature>
<dbReference type="InterPro" id="IPR029030">
    <property type="entry name" value="Caspase-like_dom_sf"/>
</dbReference>
<protein>
    <recommendedName>
        <fullName evidence="8">Caspase-8</fullName>
    </recommendedName>
</protein>
<dbReference type="SUPFAM" id="SSF52129">
    <property type="entry name" value="Caspase-like"/>
    <property type="match status" value="1"/>
</dbReference>
<feature type="compositionally biased region" description="Polar residues" evidence="3">
    <location>
        <begin position="1"/>
        <end position="13"/>
    </location>
</feature>
<dbReference type="InterPro" id="IPR011600">
    <property type="entry name" value="Pept_C14_caspase"/>
</dbReference>
<dbReference type="InterPro" id="IPR015917">
    <property type="entry name" value="Pept_C14A"/>
</dbReference>
<evidence type="ECO:0008006" key="8">
    <source>
        <dbReference type="Google" id="ProtNLM"/>
    </source>
</evidence>
<dbReference type="Proteomes" id="UP001497525">
    <property type="component" value="Unassembled WGS sequence"/>
</dbReference>
<dbReference type="InterPro" id="IPR002138">
    <property type="entry name" value="Pept_C14_p10"/>
</dbReference>
<dbReference type="PANTHER" id="PTHR10454">
    <property type="entry name" value="CASPASE"/>
    <property type="match status" value="1"/>
</dbReference>
<dbReference type="PRINTS" id="PR00376">
    <property type="entry name" value="IL1BCENZYME"/>
</dbReference>
<evidence type="ECO:0000256" key="3">
    <source>
        <dbReference type="SAM" id="MobiDB-lite"/>
    </source>
</evidence>
<sequence length="313" mass="34862">MTDSSAQININGSKHSKMSDDEADGPGLSRIAVPVTGILGDEGITISEQAMISPKLSYPRHRATVKGLNCRGYCLLINERRFDNRFGLNERFGTDIDANRLEKLFRCLGFYVRRFNDISRDDLRDLLEDTAENYPPNAECFVCIILTHGACEGSPRSRRSVLFMKDGNIPLTDVINCFRCGQCRSLLGKPKIFFVQACDGDVQKSSSGKDATFRTANVLKLPIESDILLVYSSVPGCLSWGGRLPVSRTTNNGSWFVQELCNVLQADADAEIHHDIVTLLLSVVRQVRDKCPPNSRTISFASTLTRLMYLTRN</sequence>
<dbReference type="PROSITE" id="PS50207">
    <property type="entry name" value="CASPASE_P10"/>
    <property type="match status" value="1"/>
</dbReference>
<evidence type="ECO:0000259" key="5">
    <source>
        <dbReference type="PROSITE" id="PS50208"/>
    </source>
</evidence>
<dbReference type="SMART" id="SM00115">
    <property type="entry name" value="CASc"/>
    <property type="match status" value="1"/>
</dbReference>
<evidence type="ECO:0000313" key="6">
    <source>
        <dbReference type="EMBL" id="CAL5136111.1"/>
    </source>
</evidence>
<dbReference type="GO" id="GO:0006508">
    <property type="term" value="P:proteolysis"/>
    <property type="evidence" value="ECO:0007669"/>
    <property type="project" value="InterPro"/>
</dbReference>
<name>A0AAV2TID2_CALDB</name>
<dbReference type="PROSITE" id="PS50208">
    <property type="entry name" value="CASPASE_P20"/>
    <property type="match status" value="1"/>
</dbReference>
<dbReference type="AlphaFoldDB" id="A0AAV2TID2"/>
<dbReference type="PANTHER" id="PTHR10454:SF210">
    <property type="entry name" value="CASPASE-2"/>
    <property type="match status" value="1"/>
</dbReference>
<evidence type="ECO:0000259" key="4">
    <source>
        <dbReference type="PROSITE" id="PS50207"/>
    </source>
</evidence>
<dbReference type="Gene3D" id="3.40.50.1460">
    <property type="match status" value="1"/>
</dbReference>
<dbReference type="EMBL" id="CAXLJL010000290">
    <property type="protein sequence ID" value="CAL5136111.1"/>
    <property type="molecule type" value="Genomic_DNA"/>
</dbReference>
<dbReference type="GO" id="GO:0004197">
    <property type="term" value="F:cysteine-type endopeptidase activity"/>
    <property type="evidence" value="ECO:0007669"/>
    <property type="project" value="InterPro"/>
</dbReference>
<feature type="domain" description="Caspase family p20" evidence="5">
    <location>
        <begin position="70"/>
        <end position="202"/>
    </location>
</feature>
<evidence type="ECO:0000313" key="7">
    <source>
        <dbReference type="Proteomes" id="UP001497525"/>
    </source>
</evidence>
<comment type="caution">
    <text evidence="6">The sequence shown here is derived from an EMBL/GenBank/DDBJ whole genome shotgun (WGS) entry which is preliminary data.</text>
</comment>
<reference evidence="6" key="1">
    <citation type="submission" date="2024-06" db="EMBL/GenBank/DDBJ databases">
        <authorList>
            <person name="Liu X."/>
            <person name="Lenzi L."/>
            <person name="Haldenby T S."/>
            <person name="Uol C."/>
        </authorList>
    </citation>
    <scope>NUCLEOTIDE SEQUENCE</scope>
</reference>
<dbReference type="InterPro" id="IPR001309">
    <property type="entry name" value="Pept_C14_p20"/>
</dbReference>
<gene>
    <name evidence="6" type="ORF">CDAUBV1_LOCUS10193</name>
</gene>
<organism evidence="6 7">
    <name type="scientific">Calicophoron daubneyi</name>
    <name type="common">Rumen fluke</name>
    <name type="synonym">Paramphistomum daubneyi</name>
    <dbReference type="NCBI Taxonomy" id="300641"/>
    <lineage>
        <taxon>Eukaryota</taxon>
        <taxon>Metazoa</taxon>
        <taxon>Spiralia</taxon>
        <taxon>Lophotrochozoa</taxon>
        <taxon>Platyhelminthes</taxon>
        <taxon>Trematoda</taxon>
        <taxon>Digenea</taxon>
        <taxon>Plagiorchiida</taxon>
        <taxon>Pronocephalata</taxon>
        <taxon>Paramphistomoidea</taxon>
        <taxon>Paramphistomidae</taxon>
        <taxon>Calicophoron</taxon>
    </lineage>
</organism>
<dbReference type="Pfam" id="PF00656">
    <property type="entry name" value="Peptidase_C14"/>
    <property type="match status" value="1"/>
</dbReference>